<evidence type="ECO:0008006" key="3">
    <source>
        <dbReference type="Google" id="ProtNLM"/>
    </source>
</evidence>
<comment type="caution">
    <text evidence="1">The sequence shown here is derived from an EMBL/GenBank/DDBJ whole genome shotgun (WGS) entry which is preliminary data.</text>
</comment>
<protein>
    <recommendedName>
        <fullName evidence="3">GlcNAc-PI de-N-acetylase</fullName>
    </recommendedName>
</protein>
<accession>A0ABP9NN80</accession>
<gene>
    <name evidence="1" type="ORF">GCM10023320_42670</name>
</gene>
<reference evidence="2" key="1">
    <citation type="journal article" date="2019" name="Int. J. Syst. Evol. Microbiol.">
        <title>The Global Catalogue of Microorganisms (GCM) 10K type strain sequencing project: providing services to taxonomists for standard genome sequencing and annotation.</title>
        <authorList>
            <consortium name="The Broad Institute Genomics Platform"/>
            <consortium name="The Broad Institute Genome Sequencing Center for Infectious Disease"/>
            <person name="Wu L."/>
            <person name="Ma J."/>
        </authorList>
    </citation>
    <scope>NUCLEOTIDE SEQUENCE [LARGE SCALE GENOMIC DNA]</scope>
    <source>
        <strain evidence="2">JCM 18302</strain>
    </source>
</reference>
<name>A0ABP9NN80_9PSEU</name>
<dbReference type="Proteomes" id="UP001500804">
    <property type="component" value="Unassembled WGS sequence"/>
</dbReference>
<evidence type="ECO:0000313" key="1">
    <source>
        <dbReference type="EMBL" id="GAA5126579.1"/>
    </source>
</evidence>
<dbReference type="SUPFAM" id="SSF102588">
    <property type="entry name" value="LmbE-like"/>
    <property type="match status" value="1"/>
</dbReference>
<dbReference type="Gene3D" id="3.40.50.10320">
    <property type="entry name" value="LmbE-like"/>
    <property type="match status" value="1"/>
</dbReference>
<dbReference type="EMBL" id="BAABJO010000015">
    <property type="protein sequence ID" value="GAA5126579.1"/>
    <property type="molecule type" value="Genomic_DNA"/>
</dbReference>
<keyword evidence="2" id="KW-1185">Reference proteome</keyword>
<dbReference type="InterPro" id="IPR024078">
    <property type="entry name" value="LmbE-like_dom_sf"/>
</dbReference>
<organism evidence="1 2">
    <name type="scientific">Pseudonocardia adelaidensis</name>
    <dbReference type="NCBI Taxonomy" id="648754"/>
    <lineage>
        <taxon>Bacteria</taxon>
        <taxon>Bacillati</taxon>
        <taxon>Actinomycetota</taxon>
        <taxon>Actinomycetes</taxon>
        <taxon>Pseudonocardiales</taxon>
        <taxon>Pseudonocardiaceae</taxon>
        <taxon>Pseudonocardia</taxon>
    </lineage>
</organism>
<evidence type="ECO:0000313" key="2">
    <source>
        <dbReference type="Proteomes" id="UP001500804"/>
    </source>
</evidence>
<sequence length="62" mass="6521">MSESGSGRRSLLVVSAHAGDFVWRAGGAIALAAERGDRATVVCPTMGEAFVRLYPQVTEELA</sequence>
<dbReference type="RefSeq" id="WP_345606995.1">
    <property type="nucleotide sequence ID" value="NZ_BAABJO010000015.1"/>
</dbReference>
<proteinExistence type="predicted"/>